<dbReference type="CDD" id="cd05374">
    <property type="entry name" value="17beta-HSD-like_SDR_c"/>
    <property type="match status" value="1"/>
</dbReference>
<reference evidence="5" key="1">
    <citation type="journal article" date="2019" name="Int. J. Syst. Evol. Microbiol.">
        <title>The Global Catalogue of Microorganisms (GCM) 10K type strain sequencing project: providing services to taxonomists for standard genome sequencing and annotation.</title>
        <authorList>
            <consortium name="The Broad Institute Genomics Platform"/>
            <consortium name="The Broad Institute Genome Sequencing Center for Infectious Disease"/>
            <person name="Wu L."/>
            <person name="Ma J."/>
        </authorList>
    </citation>
    <scope>NUCLEOTIDE SEQUENCE [LARGE SCALE GENOMIC DNA]</scope>
    <source>
        <strain evidence="5">CECT 7184</strain>
    </source>
</reference>
<keyword evidence="5" id="KW-1185">Reference proteome</keyword>
<dbReference type="Proteomes" id="UP001596142">
    <property type="component" value="Unassembled WGS sequence"/>
</dbReference>
<dbReference type="PANTHER" id="PTHR43976:SF16">
    <property type="entry name" value="SHORT-CHAIN DEHYDROGENASE_REDUCTASE FAMILY PROTEIN"/>
    <property type="match status" value="1"/>
</dbReference>
<evidence type="ECO:0000256" key="2">
    <source>
        <dbReference type="ARBA" id="ARBA00023002"/>
    </source>
</evidence>
<gene>
    <name evidence="4" type="ORF">ACFPU1_06285</name>
</gene>
<evidence type="ECO:0000313" key="5">
    <source>
        <dbReference type="Proteomes" id="UP001596142"/>
    </source>
</evidence>
<dbReference type="PRINTS" id="PR00081">
    <property type="entry name" value="GDHRDH"/>
</dbReference>
<dbReference type="PROSITE" id="PS00061">
    <property type="entry name" value="ADH_SHORT"/>
    <property type="match status" value="1"/>
</dbReference>
<dbReference type="RefSeq" id="WP_385939502.1">
    <property type="nucleotide sequence ID" value="NZ_JBHSOZ010000003.1"/>
</dbReference>
<name>A0ABW0YJ01_9BACI</name>
<dbReference type="InterPro" id="IPR051911">
    <property type="entry name" value="SDR_oxidoreductase"/>
</dbReference>
<dbReference type="SUPFAM" id="SSF51735">
    <property type="entry name" value="NAD(P)-binding Rossmann-fold domains"/>
    <property type="match status" value="1"/>
</dbReference>
<evidence type="ECO:0000313" key="4">
    <source>
        <dbReference type="EMBL" id="MFC5712383.1"/>
    </source>
</evidence>
<dbReference type="Gene3D" id="3.40.50.720">
    <property type="entry name" value="NAD(P)-binding Rossmann-like Domain"/>
    <property type="match status" value="1"/>
</dbReference>
<organism evidence="4 5">
    <name type="scientific">Thalassorhabdus alkalitolerans</name>
    <dbReference type="NCBI Taxonomy" id="2282697"/>
    <lineage>
        <taxon>Bacteria</taxon>
        <taxon>Bacillati</taxon>
        <taxon>Bacillota</taxon>
        <taxon>Bacilli</taxon>
        <taxon>Bacillales</taxon>
        <taxon>Bacillaceae</taxon>
        <taxon>Thalassorhabdus</taxon>
    </lineage>
</organism>
<sequence length="285" mass="31814">MTERVVLITGSGRGIGMETALLFASKGWKVIAGIRNEKANSPLYVRAKDLKMLEYIHFKKLDVTSTDIQEEVKAVIKEAGRIDVLVNNAGYAAAGYLENFPVEELRQQFETNVFGVAAVTQGVLPSMRESEGGRIINISSVSGIIPFPVIGPYAASKHALEAMTESLSYELEGTGIEAFLLEPGSFQTDIWEKGSVQWSKRKEKSRQNRKEEALVSDILARKNSFQDPHMVAEAVYKAATRKKVPFRVQVGKGIQGMILLRRFLPFSLWKKLVLRQLRQRTGVKN</sequence>
<dbReference type="Pfam" id="PF00106">
    <property type="entry name" value="adh_short"/>
    <property type="match status" value="1"/>
</dbReference>
<dbReference type="InterPro" id="IPR036291">
    <property type="entry name" value="NAD(P)-bd_dom_sf"/>
</dbReference>
<dbReference type="PANTHER" id="PTHR43976">
    <property type="entry name" value="SHORT CHAIN DEHYDROGENASE"/>
    <property type="match status" value="1"/>
</dbReference>
<dbReference type="PRINTS" id="PR00080">
    <property type="entry name" value="SDRFAMILY"/>
</dbReference>
<evidence type="ECO:0000256" key="1">
    <source>
        <dbReference type="ARBA" id="ARBA00006484"/>
    </source>
</evidence>
<comment type="similarity">
    <text evidence="1 3">Belongs to the short-chain dehydrogenases/reductases (SDR) family.</text>
</comment>
<comment type="caution">
    <text evidence="4">The sequence shown here is derived from an EMBL/GenBank/DDBJ whole genome shotgun (WGS) entry which is preliminary data.</text>
</comment>
<dbReference type="EMBL" id="JBHSOZ010000003">
    <property type="protein sequence ID" value="MFC5712383.1"/>
    <property type="molecule type" value="Genomic_DNA"/>
</dbReference>
<dbReference type="InterPro" id="IPR020904">
    <property type="entry name" value="Sc_DH/Rdtase_CS"/>
</dbReference>
<proteinExistence type="inferred from homology"/>
<evidence type="ECO:0000256" key="3">
    <source>
        <dbReference type="RuleBase" id="RU000363"/>
    </source>
</evidence>
<dbReference type="InterPro" id="IPR002347">
    <property type="entry name" value="SDR_fam"/>
</dbReference>
<protein>
    <submittedName>
        <fullName evidence="4">SDR family NAD(P)-dependent oxidoreductase</fullName>
    </submittedName>
</protein>
<accession>A0ABW0YJ01</accession>
<keyword evidence="2" id="KW-0560">Oxidoreductase</keyword>